<organism evidence="1 2">
    <name type="scientific">Lactobacillus phage Semele</name>
    <dbReference type="NCBI Taxonomy" id="2079433"/>
    <lineage>
        <taxon>Viruses</taxon>
        <taxon>Duplodnaviria</taxon>
        <taxon>Heunggongvirae</taxon>
        <taxon>Uroviricota</taxon>
        <taxon>Caudoviricetes</taxon>
        <taxon>Herelleviridae</taxon>
        <taxon>Harbinvirus</taxon>
        <taxon>Harbinvirus semele</taxon>
    </lineage>
</organism>
<dbReference type="GeneID" id="54988870"/>
<dbReference type="InterPro" id="IPR036388">
    <property type="entry name" value="WH-like_DNA-bd_sf"/>
</dbReference>
<evidence type="ECO:0000313" key="2">
    <source>
        <dbReference type="Proteomes" id="UP000240377"/>
    </source>
</evidence>
<dbReference type="Proteomes" id="UP000240377">
    <property type="component" value="Segment"/>
</dbReference>
<evidence type="ECO:0000313" key="1">
    <source>
        <dbReference type="EMBL" id="AUV60089.1"/>
    </source>
</evidence>
<accession>A0A2K9VD13</accession>
<dbReference type="KEGG" id="vg:54988870"/>
<protein>
    <submittedName>
        <fullName evidence="1">Uncharacterized protein</fullName>
    </submittedName>
</protein>
<dbReference type="EMBL" id="MG765279">
    <property type="protein sequence ID" value="AUV60089.1"/>
    <property type="molecule type" value="Genomic_DNA"/>
</dbReference>
<keyword evidence="2" id="KW-1185">Reference proteome</keyword>
<sequence length="323" mass="37735">MIKFSKKEKSHRNKEYRKLYAVWHHMMVRCYNPKDKEYGSYGGSGVTVAKEWKTFDGFCLHLDSIDGWDLDKFMNSEIQLDKDYKAVGNKVYSEKTCAWVSPEVNKKLRPNLMKPFIIIFPDGKMSDVIYNKRQAQREYSITSETLENLLKGTLEYSLYGLQAVYLSKVRERKLPKTVYCRTPEGVDYAYYSKWDAFNKINGISPRYINECLVGRFSSSHGYQITYNPSTLVDPTSIQYNRVSSSKENIGYLVCDTVLNTEYCIIDENKFKEYSGINPKVVHSNAIYSKDRQRKPHAKFPITKFNKFSNDYRKDSLLYKGITK</sequence>
<dbReference type="RefSeq" id="YP_009798408.1">
    <property type="nucleotide sequence ID" value="NC_047926.1"/>
</dbReference>
<reference evidence="1" key="1">
    <citation type="submission" date="2018-01" db="EMBL/GenBank/DDBJ databases">
        <title>Lactobacillus phages that infect wine-derived L. plantarum strains.</title>
        <authorList>
            <person name="Kyrkou I."/>
            <person name="Hestbjerg Hansen L."/>
        </authorList>
    </citation>
    <scope>NUCLEOTIDE SEQUENCE [LARGE SCALE GENOMIC DNA]</scope>
</reference>
<dbReference type="Gene3D" id="1.10.10.10">
    <property type="entry name" value="Winged helix-like DNA-binding domain superfamily/Winged helix DNA-binding domain"/>
    <property type="match status" value="1"/>
</dbReference>
<proteinExistence type="predicted"/>
<name>A0A2K9VD13_9CAUD</name>